<dbReference type="Gene3D" id="2.40.128.20">
    <property type="match status" value="1"/>
</dbReference>
<evidence type="ECO:0000256" key="4">
    <source>
        <dbReference type="ARBA" id="ARBA00023121"/>
    </source>
</evidence>
<evidence type="ECO:0000256" key="2">
    <source>
        <dbReference type="ARBA" id="ARBA00019890"/>
    </source>
</evidence>
<dbReference type="PANTHER" id="PTHR10612">
    <property type="entry name" value="APOLIPOPROTEIN D"/>
    <property type="match status" value="1"/>
</dbReference>
<feature type="chain" id="PRO_5045017152" description="Apolipoprotein D" evidence="7">
    <location>
        <begin position="23"/>
        <end position="211"/>
    </location>
</feature>
<sequence>MARRSLITLAISVLSLFYSVCGQVISRGSCPTVLVQQDFNVDNYTGWWYEIERFPASFESGLKCNNAKYWLKQDGTIGVINSGIDIVTGEQTSIEGDAWVPDPNVPAKLKVKFRWWMPAGDYWVLKTDYDTYSVVYSCDDFIFGFIKMEYAWILSRDRTLNTGTLTDIKQDVEDRGIDISNFLFTDQTGCDAKDNILKYEPLDDDLSVIFT</sequence>
<dbReference type="PANTHER" id="PTHR10612:SF34">
    <property type="entry name" value="APOLIPOPROTEIN D"/>
    <property type="match status" value="1"/>
</dbReference>
<dbReference type="Proteomes" id="UP000694865">
    <property type="component" value="Unplaced"/>
</dbReference>
<dbReference type="InterPro" id="IPR022272">
    <property type="entry name" value="Lipocalin_CS"/>
</dbReference>
<protein>
    <recommendedName>
        <fullName evidence="2">Apolipoprotein D</fullName>
    </recommendedName>
</protein>
<keyword evidence="6" id="KW-0873">Pyrrolidone carboxylic acid</keyword>
<dbReference type="Pfam" id="PF08212">
    <property type="entry name" value="Lipocalin_2"/>
    <property type="match status" value="1"/>
</dbReference>
<feature type="signal peptide" evidence="7">
    <location>
        <begin position="1"/>
        <end position="22"/>
    </location>
</feature>
<dbReference type="PIRSF" id="PIRSF036893">
    <property type="entry name" value="Lipocalin_ApoD"/>
    <property type="match status" value="1"/>
</dbReference>
<evidence type="ECO:0000256" key="1">
    <source>
        <dbReference type="ARBA" id="ARBA00006889"/>
    </source>
</evidence>
<evidence type="ECO:0000256" key="6">
    <source>
        <dbReference type="ARBA" id="ARBA00023283"/>
    </source>
</evidence>
<organism evidence="9 10">
    <name type="scientific">Saccoglossus kowalevskii</name>
    <name type="common">Acorn worm</name>
    <dbReference type="NCBI Taxonomy" id="10224"/>
    <lineage>
        <taxon>Eukaryota</taxon>
        <taxon>Metazoa</taxon>
        <taxon>Hemichordata</taxon>
        <taxon>Enteropneusta</taxon>
        <taxon>Harrimaniidae</taxon>
        <taxon>Saccoglossus</taxon>
    </lineage>
</organism>
<dbReference type="PRINTS" id="PR01219">
    <property type="entry name" value="APOLIPOPROTD"/>
</dbReference>
<keyword evidence="3 7" id="KW-0732">Signal</keyword>
<evidence type="ECO:0000256" key="3">
    <source>
        <dbReference type="ARBA" id="ARBA00022729"/>
    </source>
</evidence>
<accession>A0ABM0GZ19</accession>
<name>A0ABM0GZ19_SACKO</name>
<reference evidence="10" key="1">
    <citation type="submission" date="2025-08" db="UniProtKB">
        <authorList>
            <consortium name="RefSeq"/>
        </authorList>
    </citation>
    <scope>IDENTIFICATION</scope>
    <source>
        <tissue evidence="10">Testes</tissue>
    </source>
</reference>
<dbReference type="InterPro" id="IPR012674">
    <property type="entry name" value="Calycin"/>
</dbReference>
<dbReference type="SUPFAM" id="SSF50814">
    <property type="entry name" value="Lipocalins"/>
    <property type="match status" value="1"/>
</dbReference>
<evidence type="ECO:0000259" key="8">
    <source>
        <dbReference type="Pfam" id="PF08212"/>
    </source>
</evidence>
<keyword evidence="5" id="KW-0325">Glycoprotein</keyword>
<evidence type="ECO:0000256" key="5">
    <source>
        <dbReference type="ARBA" id="ARBA00023180"/>
    </source>
</evidence>
<keyword evidence="4" id="KW-0446">Lipid-binding</keyword>
<dbReference type="PROSITE" id="PS00213">
    <property type="entry name" value="LIPOCALIN"/>
    <property type="match status" value="1"/>
</dbReference>
<evidence type="ECO:0000256" key="7">
    <source>
        <dbReference type="PIRNR" id="PIRNR036893"/>
    </source>
</evidence>
<feature type="domain" description="Lipocalin/cytosolic fatty-acid binding" evidence="8">
    <location>
        <begin position="40"/>
        <end position="186"/>
    </location>
</feature>
<evidence type="ECO:0000313" key="9">
    <source>
        <dbReference type="Proteomes" id="UP000694865"/>
    </source>
</evidence>
<comment type="similarity">
    <text evidence="1 7">Belongs to the calycin superfamily. Lipocalin family.</text>
</comment>
<evidence type="ECO:0000313" key="10">
    <source>
        <dbReference type="RefSeq" id="XP_002740546.1"/>
    </source>
</evidence>
<dbReference type="InterPro" id="IPR000566">
    <property type="entry name" value="Lipocln_cytosolic_FA-bd_dom"/>
</dbReference>
<gene>
    <name evidence="10" type="primary">LOC100371339</name>
</gene>
<dbReference type="RefSeq" id="XP_002740546.1">
    <property type="nucleotide sequence ID" value="XM_002740500.2"/>
</dbReference>
<dbReference type="CDD" id="cd19437">
    <property type="entry name" value="lipocalin_apoD-like"/>
    <property type="match status" value="1"/>
</dbReference>
<proteinExistence type="inferred from homology"/>
<keyword evidence="9" id="KW-1185">Reference proteome</keyword>
<dbReference type="InterPro" id="IPR002969">
    <property type="entry name" value="ApolipopD"/>
</dbReference>
<dbReference type="InterPro" id="IPR022271">
    <property type="entry name" value="Lipocalin_ApoD"/>
</dbReference>
<dbReference type="GeneID" id="100371339"/>